<evidence type="ECO:0000256" key="4">
    <source>
        <dbReference type="ARBA" id="ARBA00023228"/>
    </source>
</evidence>
<dbReference type="PANTHER" id="PTHR21146:SF0">
    <property type="entry name" value="BLOC-1-RELATED COMPLEX SUBUNIT 8"/>
    <property type="match status" value="1"/>
</dbReference>
<dbReference type="GO" id="GO:0005765">
    <property type="term" value="C:lysosomal membrane"/>
    <property type="evidence" value="ECO:0007669"/>
    <property type="project" value="UniProtKB-SubCell"/>
</dbReference>
<name>A0AAV5VZC5_9BILA</name>
<dbReference type="AlphaFoldDB" id="A0AAV5VZC5"/>
<comment type="subcellular location">
    <subcellularLocation>
        <location evidence="1">Lysosome membrane</location>
    </subcellularLocation>
</comment>
<keyword evidence="6" id="KW-1185">Reference proteome</keyword>
<reference evidence="5" key="1">
    <citation type="submission" date="2023-10" db="EMBL/GenBank/DDBJ databases">
        <title>Genome assembly of Pristionchus species.</title>
        <authorList>
            <person name="Yoshida K."/>
            <person name="Sommer R.J."/>
        </authorList>
    </citation>
    <scope>NUCLEOTIDE SEQUENCE</scope>
    <source>
        <strain evidence="5">RS5133</strain>
    </source>
</reference>
<evidence type="ECO:0000256" key="2">
    <source>
        <dbReference type="ARBA" id="ARBA00010463"/>
    </source>
</evidence>
<dbReference type="InterPro" id="IPR019320">
    <property type="entry name" value="BORCS8"/>
</dbReference>
<keyword evidence="4" id="KW-0458">Lysosome</keyword>
<evidence type="ECO:0000256" key="1">
    <source>
        <dbReference type="ARBA" id="ARBA00004656"/>
    </source>
</evidence>
<dbReference type="PANTHER" id="PTHR21146">
    <property type="entry name" value="MEF2B PROTEIN"/>
    <property type="match status" value="1"/>
</dbReference>
<dbReference type="GO" id="GO:0099078">
    <property type="term" value="C:BORC complex"/>
    <property type="evidence" value="ECO:0007669"/>
    <property type="project" value="TreeGrafter"/>
</dbReference>
<dbReference type="Proteomes" id="UP001432322">
    <property type="component" value="Unassembled WGS sequence"/>
</dbReference>
<comment type="similarity">
    <text evidence="2">Belongs to the BORCS8 family.</text>
</comment>
<dbReference type="EMBL" id="BTSY01000004">
    <property type="protein sequence ID" value="GMT24920.1"/>
    <property type="molecule type" value="Genomic_DNA"/>
</dbReference>
<accession>A0AAV5VZC5</accession>
<dbReference type="Pfam" id="PF10167">
    <property type="entry name" value="BORCS8"/>
    <property type="match status" value="1"/>
</dbReference>
<sequence>FRRAKVVSPIYYNILFRMQSVRSKELESRCRLLAERLTECTVIVDHDPSLALYRLNEHVNRSLPLIVNAKLMLNVSSIKMNHVHRDLENAIKVTQGIDNSASSIDRSSRLLEQCIQFKDQISATQIKTNPERSLK</sequence>
<organism evidence="5 6">
    <name type="scientific">Pristionchus fissidentatus</name>
    <dbReference type="NCBI Taxonomy" id="1538716"/>
    <lineage>
        <taxon>Eukaryota</taxon>
        <taxon>Metazoa</taxon>
        <taxon>Ecdysozoa</taxon>
        <taxon>Nematoda</taxon>
        <taxon>Chromadorea</taxon>
        <taxon>Rhabditida</taxon>
        <taxon>Rhabditina</taxon>
        <taxon>Diplogasteromorpha</taxon>
        <taxon>Diplogasteroidea</taxon>
        <taxon>Neodiplogasteridae</taxon>
        <taxon>Pristionchus</taxon>
    </lineage>
</organism>
<keyword evidence="3" id="KW-0472">Membrane</keyword>
<protein>
    <submittedName>
        <fullName evidence="5">Uncharacterized protein</fullName>
    </submittedName>
</protein>
<comment type="caution">
    <text evidence="5">The sequence shown here is derived from an EMBL/GenBank/DDBJ whole genome shotgun (WGS) entry which is preliminary data.</text>
</comment>
<feature type="non-terminal residue" evidence="5">
    <location>
        <position position="1"/>
    </location>
</feature>
<proteinExistence type="inferred from homology"/>
<feature type="non-terminal residue" evidence="5">
    <location>
        <position position="135"/>
    </location>
</feature>
<evidence type="ECO:0000313" key="6">
    <source>
        <dbReference type="Proteomes" id="UP001432322"/>
    </source>
</evidence>
<gene>
    <name evidence="5" type="ORF">PFISCL1PPCAC_16217</name>
</gene>
<evidence type="ECO:0000313" key="5">
    <source>
        <dbReference type="EMBL" id="GMT24920.1"/>
    </source>
</evidence>
<evidence type="ECO:0000256" key="3">
    <source>
        <dbReference type="ARBA" id="ARBA00023136"/>
    </source>
</evidence>